<dbReference type="HOGENOM" id="CLU_090664_3_0_6"/>
<dbReference type="PANTHER" id="PTHR43682:SF1">
    <property type="entry name" value="LACTATE UTILIZATION PROTEIN C"/>
    <property type="match status" value="1"/>
</dbReference>
<dbReference type="AlphaFoldDB" id="A0A095VSW1"/>
<dbReference type="InterPro" id="IPR037171">
    <property type="entry name" value="NagB/RpiA_transferase-like"/>
</dbReference>
<feature type="domain" description="LUD" evidence="1">
    <location>
        <begin position="95"/>
        <end position="191"/>
    </location>
</feature>
<sequence>MDAALAALGEGPAPRALHRDPRVALLAQLLRNQAGVDAVADRGAAVRAIGEFLGARHGSRKLVAGQDPRLAALPWRDAGLLPRFGELEPGDLAAVSYARLAIGETGSVVLTSGRDNPARNNLLPEDHIVLVNGEDVVAGLDDLWPALQARLGPEQRPRGVHLISGPSSTADIALEMVFGAHGPRALQVVLVARDAADCLAAARAL</sequence>
<proteinExistence type="predicted"/>
<dbReference type="STRING" id="1265313.HRUBRA_01238"/>
<dbReference type="Pfam" id="PF02589">
    <property type="entry name" value="LUD_dom"/>
    <property type="match status" value="1"/>
</dbReference>
<name>A0A095VSW1_9GAMM</name>
<reference evidence="2 3" key="1">
    <citation type="journal article" date="2014" name="Genome Announc.">
        <title>Genome Sequence of Gammaproteobacterial Pseudohaliea rubra Type Strain DSM 19751, Isolated from Coastal Seawater of the Mediterranean Sea.</title>
        <authorList>
            <person name="Spring S."/>
            <person name="Fiebig A."/>
            <person name="Riedel T."/>
            <person name="Goker M."/>
            <person name="Klenk H.P."/>
        </authorList>
    </citation>
    <scope>NUCLEOTIDE SEQUENCE [LARGE SCALE GENOMIC DNA]</scope>
    <source>
        <strain evidence="2 3">DSM 19751</strain>
    </source>
</reference>
<evidence type="ECO:0000313" key="2">
    <source>
        <dbReference type="EMBL" id="KGE04143.1"/>
    </source>
</evidence>
<dbReference type="Proteomes" id="UP000029640">
    <property type="component" value="Unassembled WGS sequence"/>
</dbReference>
<dbReference type="Gene3D" id="3.40.50.10420">
    <property type="entry name" value="NagB/RpiA/CoA transferase-like"/>
    <property type="match status" value="1"/>
</dbReference>
<dbReference type="SUPFAM" id="SSF100950">
    <property type="entry name" value="NagB/RpiA/CoA transferase-like"/>
    <property type="match status" value="1"/>
</dbReference>
<accession>A0A095VSW1</accession>
<dbReference type="eggNOG" id="COG1556">
    <property type="taxonomic scope" value="Bacteria"/>
</dbReference>
<organism evidence="2 3">
    <name type="scientific">Pseudohaliea rubra DSM 19751</name>
    <dbReference type="NCBI Taxonomy" id="1265313"/>
    <lineage>
        <taxon>Bacteria</taxon>
        <taxon>Pseudomonadati</taxon>
        <taxon>Pseudomonadota</taxon>
        <taxon>Gammaproteobacteria</taxon>
        <taxon>Cellvibrionales</taxon>
        <taxon>Halieaceae</taxon>
        <taxon>Pseudohaliea</taxon>
    </lineage>
</organism>
<dbReference type="InterPro" id="IPR024185">
    <property type="entry name" value="FTHF_cligase-like_sf"/>
</dbReference>
<keyword evidence="3" id="KW-1185">Reference proteome</keyword>
<evidence type="ECO:0000259" key="1">
    <source>
        <dbReference type="Pfam" id="PF02589"/>
    </source>
</evidence>
<dbReference type="InterPro" id="IPR003741">
    <property type="entry name" value="LUD_dom"/>
</dbReference>
<evidence type="ECO:0000313" key="3">
    <source>
        <dbReference type="Proteomes" id="UP000029640"/>
    </source>
</evidence>
<dbReference type="EMBL" id="AUVB01000036">
    <property type="protein sequence ID" value="KGE04143.1"/>
    <property type="molecule type" value="Genomic_DNA"/>
</dbReference>
<protein>
    <recommendedName>
        <fullName evidence="1">LUD domain-containing protein</fullName>
    </recommendedName>
</protein>
<comment type="caution">
    <text evidence="2">The sequence shown here is derived from an EMBL/GenBank/DDBJ whole genome shotgun (WGS) entry which is preliminary data.</text>
</comment>
<gene>
    <name evidence="2" type="ORF">HRUBRA_01238</name>
</gene>
<dbReference type="PANTHER" id="PTHR43682">
    <property type="entry name" value="LACTATE UTILIZATION PROTEIN C"/>
    <property type="match status" value="1"/>
</dbReference>